<evidence type="ECO:0000256" key="5">
    <source>
        <dbReference type="ARBA" id="ARBA00022989"/>
    </source>
</evidence>
<dbReference type="InterPro" id="IPR002528">
    <property type="entry name" value="MATE_fam"/>
</dbReference>
<dbReference type="Pfam" id="PF01554">
    <property type="entry name" value="MatE"/>
    <property type="match status" value="2"/>
</dbReference>
<dbReference type="AlphaFoldDB" id="A0A6N8I191"/>
<feature type="transmembrane region" description="Helical" evidence="7">
    <location>
        <begin position="325"/>
        <end position="348"/>
    </location>
</feature>
<keyword evidence="9" id="KW-1185">Reference proteome</keyword>
<feature type="transmembrane region" description="Helical" evidence="7">
    <location>
        <begin position="175"/>
        <end position="198"/>
    </location>
</feature>
<evidence type="ECO:0000256" key="4">
    <source>
        <dbReference type="ARBA" id="ARBA00022692"/>
    </source>
</evidence>
<evidence type="ECO:0000256" key="6">
    <source>
        <dbReference type="ARBA" id="ARBA00023136"/>
    </source>
</evidence>
<keyword evidence="5 7" id="KW-1133">Transmembrane helix</keyword>
<gene>
    <name evidence="8" type="primary">mdtK</name>
    <name evidence="8" type="ORF">CAFE_22030</name>
</gene>
<feature type="transmembrane region" description="Helical" evidence="7">
    <location>
        <begin position="287"/>
        <end position="313"/>
    </location>
</feature>
<keyword evidence="2" id="KW-0813">Transport</keyword>
<feature type="transmembrane region" description="Helical" evidence="7">
    <location>
        <begin position="21"/>
        <end position="43"/>
    </location>
</feature>
<keyword evidence="3" id="KW-1003">Cell membrane</keyword>
<dbReference type="GO" id="GO:0005886">
    <property type="term" value="C:plasma membrane"/>
    <property type="evidence" value="ECO:0007669"/>
    <property type="project" value="UniProtKB-SubCell"/>
</dbReference>
<keyword evidence="4 7" id="KW-0812">Transmembrane</keyword>
<comment type="subcellular location">
    <subcellularLocation>
        <location evidence="1">Cell membrane</location>
        <topology evidence="1">Multi-pass membrane protein</topology>
    </subcellularLocation>
</comment>
<dbReference type="RefSeq" id="WP_066644437.1">
    <property type="nucleotide sequence ID" value="NZ_VWXL01000058.1"/>
</dbReference>
<dbReference type="GO" id="GO:0042910">
    <property type="term" value="F:xenobiotic transmembrane transporter activity"/>
    <property type="evidence" value="ECO:0007669"/>
    <property type="project" value="InterPro"/>
</dbReference>
<feature type="transmembrane region" description="Helical" evidence="7">
    <location>
        <begin position="245"/>
        <end position="267"/>
    </location>
</feature>
<dbReference type="PANTHER" id="PTHR43549:SF2">
    <property type="entry name" value="MULTIDRUG RESISTANCE PROTEIN NORM-RELATED"/>
    <property type="match status" value="1"/>
</dbReference>
<feature type="transmembrane region" description="Helical" evidence="7">
    <location>
        <begin position="204"/>
        <end position="224"/>
    </location>
</feature>
<organism evidence="8 9">
    <name type="scientific">Caproicibacter fermentans</name>
    <dbReference type="NCBI Taxonomy" id="2576756"/>
    <lineage>
        <taxon>Bacteria</taxon>
        <taxon>Bacillati</taxon>
        <taxon>Bacillota</taxon>
        <taxon>Clostridia</taxon>
        <taxon>Eubacteriales</taxon>
        <taxon>Acutalibacteraceae</taxon>
        <taxon>Caproicibacter</taxon>
    </lineage>
</organism>
<evidence type="ECO:0000313" key="8">
    <source>
        <dbReference type="EMBL" id="MVB11487.1"/>
    </source>
</evidence>
<comment type="caution">
    <text evidence="8">The sequence shown here is derived from an EMBL/GenBank/DDBJ whole genome shotgun (WGS) entry which is preliminary data.</text>
</comment>
<evidence type="ECO:0000313" key="9">
    <source>
        <dbReference type="Proteomes" id="UP000469440"/>
    </source>
</evidence>
<dbReference type="InterPro" id="IPR048279">
    <property type="entry name" value="MdtK-like"/>
</dbReference>
<evidence type="ECO:0000256" key="7">
    <source>
        <dbReference type="SAM" id="Phobius"/>
    </source>
</evidence>
<dbReference type="InterPro" id="IPR052031">
    <property type="entry name" value="Membrane_Transporter-Flippase"/>
</dbReference>
<sequence>MNLDFLHQGTEQRRERILHGNILQTLLMLSMPTLMMSVIQAMLPLSDGLFINNAAGTLVASAVTYSEPVINMMVALAQGISVAAMAVIGQANGQGDFSKVRHISVQVVAFASIIGICAAPLSALAAFPVSANVDPEISHNVFLYISLYAFVLPFSFLESIYNAIKNATGKPEATFIRMVLLLVLKILFNIVFIVMLRLGIVGCILSSLFSNILICVWMFYELFIKNGEDKLSLRGFRFDRDLIIQLVRIGIPAMLASLMMNLGFFLINNETQKYGAVVLNGQGIANNITAVCFNLPAAFGSAVTTMVSINIGAAQPENAKRSCRVGCVASAMTALAIIAVIVPLSSHLTILFTQRADVLDIANRALHIYTYSVVGFGVCMAVQGAFIGLGKTTVPLFLGILRIWLLRYLFILATEQSLQYYSVFWGNLFSNYMAAVISVVLILRVKWVSTLT</sequence>
<feature type="transmembrane region" description="Helical" evidence="7">
    <location>
        <begin position="368"/>
        <end position="389"/>
    </location>
</feature>
<dbReference type="NCBIfam" id="TIGR00797">
    <property type="entry name" value="matE"/>
    <property type="match status" value="1"/>
</dbReference>
<feature type="transmembrane region" description="Helical" evidence="7">
    <location>
        <begin position="69"/>
        <end position="91"/>
    </location>
</feature>
<reference evidence="8 9" key="1">
    <citation type="submission" date="2019-09" db="EMBL/GenBank/DDBJ databases">
        <title>Genome sequence of Clostridium sp. EA1.</title>
        <authorList>
            <person name="Poehlein A."/>
            <person name="Bengelsdorf F.R."/>
            <person name="Daniel R."/>
        </authorList>
    </citation>
    <scope>NUCLEOTIDE SEQUENCE [LARGE SCALE GENOMIC DNA]</scope>
    <source>
        <strain evidence="8 9">EA1</strain>
    </source>
</reference>
<evidence type="ECO:0000256" key="1">
    <source>
        <dbReference type="ARBA" id="ARBA00004651"/>
    </source>
</evidence>
<feature type="transmembrane region" description="Helical" evidence="7">
    <location>
        <begin position="420"/>
        <end position="443"/>
    </location>
</feature>
<dbReference type="PIRSF" id="PIRSF006603">
    <property type="entry name" value="DinF"/>
    <property type="match status" value="1"/>
</dbReference>
<dbReference type="EMBL" id="VWXL01000058">
    <property type="protein sequence ID" value="MVB11487.1"/>
    <property type="molecule type" value="Genomic_DNA"/>
</dbReference>
<accession>A0A6N8I191</accession>
<keyword evidence="6 7" id="KW-0472">Membrane</keyword>
<protein>
    <submittedName>
        <fullName evidence="8">Multidrug resistance protein MdtK</fullName>
    </submittedName>
</protein>
<dbReference type="Proteomes" id="UP000469440">
    <property type="component" value="Unassembled WGS sequence"/>
</dbReference>
<feature type="transmembrane region" description="Helical" evidence="7">
    <location>
        <begin position="103"/>
        <end position="129"/>
    </location>
</feature>
<dbReference type="GO" id="GO:0015297">
    <property type="term" value="F:antiporter activity"/>
    <property type="evidence" value="ECO:0007669"/>
    <property type="project" value="InterPro"/>
</dbReference>
<evidence type="ECO:0000256" key="2">
    <source>
        <dbReference type="ARBA" id="ARBA00022448"/>
    </source>
</evidence>
<feature type="transmembrane region" description="Helical" evidence="7">
    <location>
        <begin position="141"/>
        <end position="163"/>
    </location>
</feature>
<proteinExistence type="predicted"/>
<dbReference type="CDD" id="cd13138">
    <property type="entry name" value="MATE_yoeA_like"/>
    <property type="match status" value="1"/>
</dbReference>
<name>A0A6N8I191_9FIRM</name>
<feature type="transmembrane region" description="Helical" evidence="7">
    <location>
        <begin position="396"/>
        <end position="414"/>
    </location>
</feature>
<evidence type="ECO:0000256" key="3">
    <source>
        <dbReference type="ARBA" id="ARBA00022475"/>
    </source>
</evidence>
<dbReference type="PANTHER" id="PTHR43549">
    <property type="entry name" value="MULTIDRUG RESISTANCE PROTEIN YPNP-RELATED"/>
    <property type="match status" value="1"/>
</dbReference>